<dbReference type="PANTHER" id="PTHR22617:SF41">
    <property type="entry name" value="CHEMOTAXIS SIGNAL TRANSDUCTION SYSTEM ADAPTOR PROTEIN CHEW"/>
    <property type="match status" value="1"/>
</dbReference>
<dbReference type="Gene3D" id="2.40.50.180">
    <property type="entry name" value="CheA-289, Domain 4"/>
    <property type="match status" value="1"/>
</dbReference>
<dbReference type="RefSeq" id="WP_214173426.1">
    <property type="nucleotide sequence ID" value="NZ_JAHCVJ010000019.1"/>
</dbReference>
<evidence type="ECO:0000259" key="1">
    <source>
        <dbReference type="PROSITE" id="PS50851"/>
    </source>
</evidence>
<dbReference type="GO" id="GO:0007165">
    <property type="term" value="P:signal transduction"/>
    <property type="evidence" value="ECO:0007669"/>
    <property type="project" value="InterPro"/>
</dbReference>
<sequence length="165" mass="17998">MSIAGITETMQCLTFKLGEEVFAVNVAKVREILDFTTVTKVPQTPDFMRGVINLRGSVVPVVDMRLKFGMSATEKTVNTCIIVMEIVLDGDTSIVGALADSVQEVLELEPEQIEPAPRIGTKLNTEFLVGMGKHNETFIMILNIDKVFTFDEIESMQGGGNQAAA</sequence>
<proteinExistence type="predicted"/>
<dbReference type="GO" id="GO:0006935">
    <property type="term" value="P:chemotaxis"/>
    <property type="evidence" value="ECO:0007669"/>
    <property type="project" value="InterPro"/>
</dbReference>
<evidence type="ECO:0000313" key="2">
    <source>
        <dbReference type="EMBL" id="MBT0666660.1"/>
    </source>
</evidence>
<dbReference type="SUPFAM" id="SSF50341">
    <property type="entry name" value="CheW-like"/>
    <property type="match status" value="1"/>
</dbReference>
<dbReference type="PROSITE" id="PS50851">
    <property type="entry name" value="CHEW"/>
    <property type="match status" value="1"/>
</dbReference>
<dbReference type="Gene3D" id="2.30.30.40">
    <property type="entry name" value="SH3 Domains"/>
    <property type="match status" value="1"/>
</dbReference>
<comment type="caution">
    <text evidence="2">The sequence shown here is derived from an EMBL/GenBank/DDBJ whole genome shotgun (WGS) entry which is preliminary data.</text>
</comment>
<dbReference type="Proteomes" id="UP000811899">
    <property type="component" value="Unassembled WGS sequence"/>
</dbReference>
<organism evidence="2 3">
    <name type="scientific">Geoanaerobacter pelophilus</name>
    <dbReference type="NCBI Taxonomy" id="60036"/>
    <lineage>
        <taxon>Bacteria</taxon>
        <taxon>Pseudomonadati</taxon>
        <taxon>Thermodesulfobacteriota</taxon>
        <taxon>Desulfuromonadia</taxon>
        <taxon>Geobacterales</taxon>
        <taxon>Geobacteraceae</taxon>
        <taxon>Geoanaerobacter</taxon>
    </lineage>
</organism>
<dbReference type="GO" id="GO:0005829">
    <property type="term" value="C:cytosol"/>
    <property type="evidence" value="ECO:0007669"/>
    <property type="project" value="TreeGrafter"/>
</dbReference>
<feature type="domain" description="CheW-like" evidence="1">
    <location>
        <begin position="9"/>
        <end position="153"/>
    </location>
</feature>
<protein>
    <submittedName>
        <fullName evidence="2">Chemotaxis protein CheW</fullName>
    </submittedName>
</protein>
<dbReference type="InterPro" id="IPR002545">
    <property type="entry name" value="CheW-lke_dom"/>
</dbReference>
<accession>A0AAW4L9Y5</accession>
<dbReference type="InterPro" id="IPR036061">
    <property type="entry name" value="CheW-like_dom_sf"/>
</dbReference>
<dbReference type="AlphaFoldDB" id="A0AAW4L9Y5"/>
<evidence type="ECO:0000313" key="3">
    <source>
        <dbReference type="Proteomes" id="UP000811899"/>
    </source>
</evidence>
<dbReference type="PANTHER" id="PTHR22617">
    <property type="entry name" value="CHEMOTAXIS SENSOR HISTIDINE KINASE-RELATED"/>
    <property type="match status" value="1"/>
</dbReference>
<dbReference type="SMART" id="SM00260">
    <property type="entry name" value="CheW"/>
    <property type="match status" value="1"/>
</dbReference>
<dbReference type="CDD" id="cd00732">
    <property type="entry name" value="CheW"/>
    <property type="match status" value="1"/>
</dbReference>
<keyword evidence="3" id="KW-1185">Reference proteome</keyword>
<dbReference type="InterPro" id="IPR039315">
    <property type="entry name" value="CheW"/>
</dbReference>
<gene>
    <name evidence="2" type="ORF">KI809_20310</name>
</gene>
<dbReference type="EMBL" id="JAHCVJ010000019">
    <property type="protein sequence ID" value="MBT0666660.1"/>
    <property type="molecule type" value="Genomic_DNA"/>
</dbReference>
<name>A0AAW4L9Y5_9BACT</name>
<reference evidence="2 3" key="1">
    <citation type="submission" date="2021-05" db="EMBL/GenBank/DDBJ databases">
        <title>The draft genome of Geobacter pelophilus DSM 12255.</title>
        <authorList>
            <person name="Xu Z."/>
            <person name="Masuda Y."/>
            <person name="Itoh H."/>
            <person name="Senoo K."/>
        </authorList>
    </citation>
    <scope>NUCLEOTIDE SEQUENCE [LARGE SCALE GENOMIC DNA]</scope>
    <source>
        <strain evidence="2 3">DSM 12255</strain>
    </source>
</reference>
<dbReference type="Pfam" id="PF01584">
    <property type="entry name" value="CheW"/>
    <property type="match status" value="1"/>
</dbReference>